<reference evidence="2 3" key="1">
    <citation type="submission" date="2016-07" db="EMBL/GenBank/DDBJ databases">
        <authorList>
            <person name="Jeong J.-J."/>
            <person name="Kim D.W."/>
            <person name="Sang M.K."/>
            <person name="Choi I.-G."/>
            <person name="Kim K.D."/>
        </authorList>
    </citation>
    <scope>NUCLEOTIDE SEQUENCE [LARGE SCALE GENOMIC DNA]</scope>
    <source>
        <strain evidence="2 3">UTM-3</strain>
    </source>
</reference>
<keyword evidence="1" id="KW-0472">Membrane</keyword>
<name>A0A1B8ZLV9_9FLAO</name>
<evidence type="ECO:0000256" key="1">
    <source>
        <dbReference type="SAM" id="Phobius"/>
    </source>
</evidence>
<dbReference type="AlphaFoldDB" id="A0A1B8ZLV9"/>
<gene>
    <name evidence="2" type="ORF">BBI01_10555</name>
</gene>
<feature type="transmembrane region" description="Helical" evidence="1">
    <location>
        <begin position="48"/>
        <end position="66"/>
    </location>
</feature>
<dbReference type="OrthoDB" id="713928at2"/>
<proteinExistence type="predicted"/>
<sequence length="83" mass="9506">MKEKDLSELTDQELLDKKQKLKSGKIINAVLIGFLIGIAVYSSVKHGIGFFTIFPLIFVLILTTQWKKNDQSINRELESRNLK</sequence>
<accession>A0A1B8ZLV9</accession>
<comment type="caution">
    <text evidence="2">The sequence shown here is derived from an EMBL/GenBank/DDBJ whole genome shotgun (WGS) entry which is preliminary data.</text>
</comment>
<evidence type="ECO:0000313" key="2">
    <source>
        <dbReference type="EMBL" id="OCA72547.1"/>
    </source>
</evidence>
<keyword evidence="3" id="KW-1185">Reference proteome</keyword>
<keyword evidence="1" id="KW-0812">Transmembrane</keyword>
<protein>
    <recommendedName>
        <fullName evidence="4">FUSC family protein</fullName>
    </recommendedName>
</protein>
<dbReference type="RefSeq" id="WP_065394766.1">
    <property type="nucleotide sequence ID" value="NZ_JBOFOB010000144.1"/>
</dbReference>
<dbReference type="EMBL" id="MAYH01000023">
    <property type="protein sequence ID" value="OCA72547.1"/>
    <property type="molecule type" value="Genomic_DNA"/>
</dbReference>
<evidence type="ECO:0008006" key="4">
    <source>
        <dbReference type="Google" id="ProtNLM"/>
    </source>
</evidence>
<organism evidence="2 3">
    <name type="scientific">Chryseobacterium artocarpi</name>
    <dbReference type="NCBI Taxonomy" id="1414727"/>
    <lineage>
        <taxon>Bacteria</taxon>
        <taxon>Pseudomonadati</taxon>
        <taxon>Bacteroidota</taxon>
        <taxon>Flavobacteriia</taxon>
        <taxon>Flavobacteriales</taxon>
        <taxon>Weeksellaceae</taxon>
        <taxon>Chryseobacterium group</taxon>
        <taxon>Chryseobacterium</taxon>
    </lineage>
</organism>
<evidence type="ECO:0000313" key="3">
    <source>
        <dbReference type="Proteomes" id="UP000092651"/>
    </source>
</evidence>
<dbReference type="Proteomes" id="UP000092651">
    <property type="component" value="Unassembled WGS sequence"/>
</dbReference>
<feature type="transmembrane region" description="Helical" evidence="1">
    <location>
        <begin position="26"/>
        <end position="42"/>
    </location>
</feature>
<keyword evidence="1" id="KW-1133">Transmembrane helix</keyword>